<evidence type="ECO:0000256" key="2">
    <source>
        <dbReference type="ARBA" id="ARBA00006929"/>
    </source>
</evidence>
<name>A0A1H2DTJ6_9BACT</name>
<keyword evidence="9" id="KW-0969">Cilium</keyword>
<comment type="function">
    <text evidence="1 7">Assembles around the rod to form the L-ring and probably protects the motor/basal body from shearing forces during rotation.</text>
</comment>
<dbReference type="GO" id="GO:0009279">
    <property type="term" value="C:cell outer membrane"/>
    <property type="evidence" value="ECO:0007669"/>
    <property type="project" value="UniProtKB-SubCell"/>
</dbReference>
<evidence type="ECO:0000256" key="3">
    <source>
        <dbReference type="ARBA" id="ARBA00022729"/>
    </source>
</evidence>
<accession>A0A1H2DTJ6</accession>
<keyword evidence="3 7" id="KW-0732">Signal</keyword>
<dbReference type="HAMAP" id="MF_00415">
    <property type="entry name" value="FlgH"/>
    <property type="match status" value="1"/>
</dbReference>
<dbReference type="PANTHER" id="PTHR34933:SF1">
    <property type="entry name" value="FLAGELLAR L-RING PROTEIN"/>
    <property type="match status" value="1"/>
</dbReference>
<dbReference type="GO" id="GO:0003774">
    <property type="term" value="F:cytoskeletal motor activity"/>
    <property type="evidence" value="ECO:0007669"/>
    <property type="project" value="InterPro"/>
</dbReference>
<dbReference type="AlphaFoldDB" id="A0A1H2DTJ6"/>
<feature type="transmembrane region" description="Helical" evidence="8">
    <location>
        <begin position="6"/>
        <end position="25"/>
    </location>
</feature>
<evidence type="ECO:0000256" key="1">
    <source>
        <dbReference type="ARBA" id="ARBA00002591"/>
    </source>
</evidence>
<dbReference type="Pfam" id="PF02107">
    <property type="entry name" value="FlgH"/>
    <property type="match status" value="1"/>
</dbReference>
<dbReference type="GO" id="GO:0009427">
    <property type="term" value="C:bacterial-type flagellum basal body, distal rod, L ring"/>
    <property type="evidence" value="ECO:0007669"/>
    <property type="project" value="InterPro"/>
</dbReference>
<keyword evidence="5 7" id="KW-0975">Bacterial flagellum</keyword>
<comment type="subcellular location">
    <subcellularLocation>
        <location evidence="7">Cell outer membrane</location>
        <topology evidence="7">Lipid-anchor</topology>
    </subcellularLocation>
    <subcellularLocation>
        <location evidence="7">Bacterial flagellum basal body</location>
    </subcellularLocation>
</comment>
<keyword evidence="8" id="KW-1133">Transmembrane helix</keyword>
<evidence type="ECO:0000256" key="6">
    <source>
        <dbReference type="ARBA" id="ARBA00023237"/>
    </source>
</evidence>
<comment type="similarity">
    <text evidence="2 7">Belongs to the FlgH family.</text>
</comment>
<dbReference type="PRINTS" id="PR01008">
    <property type="entry name" value="FLGLRINGFLGH"/>
</dbReference>
<evidence type="ECO:0000313" key="10">
    <source>
        <dbReference type="Proteomes" id="UP000199608"/>
    </source>
</evidence>
<comment type="subunit">
    <text evidence="7">The basal body constitutes a major portion of the flagellar organelle and consists of four rings (L,P,S, and M) mounted on a central rod.</text>
</comment>
<dbReference type="PANTHER" id="PTHR34933">
    <property type="entry name" value="FLAGELLAR L-RING PROTEIN"/>
    <property type="match status" value="1"/>
</dbReference>
<evidence type="ECO:0000313" key="9">
    <source>
        <dbReference type="EMBL" id="SDT85758.1"/>
    </source>
</evidence>
<dbReference type="Proteomes" id="UP000199608">
    <property type="component" value="Unassembled WGS sequence"/>
</dbReference>
<reference evidence="10" key="1">
    <citation type="submission" date="2016-10" db="EMBL/GenBank/DDBJ databases">
        <authorList>
            <person name="Varghese N."/>
            <person name="Submissions S."/>
        </authorList>
    </citation>
    <scope>NUCLEOTIDE SEQUENCE [LARGE SCALE GENOMIC DNA]</scope>
    <source>
        <strain evidence="10">DSM 3384</strain>
    </source>
</reference>
<sequence length="240" mass="25653">MNKKSGIYIIGSVLFFVVMVFSGCISSSQKDTSGLVIPQGVATEPVLQPEFVAARSSEGSLWMDKSGSMFEDSKAGYIGDTVIVDIIENSTSSMDVNTETSRKSGMDIGVPKINLMGKTTDFGAALGDTSLIGTDFSNSFAGEATSDRSGQVTASIAARITEVLPNGNLSLFGRKAIKVNNEVQYITVSGIIRPLDISAVNRVKSTNLADSRIEYYGSGVLSDKQKPGWGTRIIDNVWPW</sequence>
<evidence type="ECO:0000256" key="8">
    <source>
        <dbReference type="SAM" id="Phobius"/>
    </source>
</evidence>
<dbReference type="RefSeq" id="WP_092230240.1">
    <property type="nucleotide sequence ID" value="NZ_FNLL01000002.1"/>
</dbReference>
<keyword evidence="8" id="KW-0812">Transmembrane</keyword>
<keyword evidence="7" id="KW-0449">Lipoprotein</keyword>
<keyword evidence="9" id="KW-0966">Cell projection</keyword>
<organism evidence="9 10">
    <name type="scientific">Desulfobacula phenolica</name>
    <dbReference type="NCBI Taxonomy" id="90732"/>
    <lineage>
        <taxon>Bacteria</taxon>
        <taxon>Pseudomonadati</taxon>
        <taxon>Thermodesulfobacteriota</taxon>
        <taxon>Desulfobacteria</taxon>
        <taxon>Desulfobacterales</taxon>
        <taxon>Desulfobacteraceae</taxon>
        <taxon>Desulfobacula</taxon>
    </lineage>
</organism>
<keyword evidence="4 7" id="KW-0472">Membrane</keyword>
<dbReference type="EMBL" id="FNLL01000002">
    <property type="protein sequence ID" value="SDT85758.1"/>
    <property type="molecule type" value="Genomic_DNA"/>
</dbReference>
<gene>
    <name evidence="7" type="primary">flgH</name>
    <name evidence="9" type="ORF">SAMN04487931_10284</name>
</gene>
<keyword evidence="10" id="KW-1185">Reference proteome</keyword>
<evidence type="ECO:0000256" key="7">
    <source>
        <dbReference type="HAMAP-Rule" id="MF_00415"/>
    </source>
</evidence>
<keyword evidence="9" id="KW-0282">Flagellum</keyword>
<proteinExistence type="inferred from homology"/>
<keyword evidence="6 7" id="KW-0998">Cell outer membrane</keyword>
<dbReference type="GO" id="GO:0071973">
    <property type="term" value="P:bacterial-type flagellum-dependent cell motility"/>
    <property type="evidence" value="ECO:0007669"/>
    <property type="project" value="InterPro"/>
</dbReference>
<dbReference type="InterPro" id="IPR000527">
    <property type="entry name" value="Flag_Lring"/>
</dbReference>
<evidence type="ECO:0000256" key="4">
    <source>
        <dbReference type="ARBA" id="ARBA00023136"/>
    </source>
</evidence>
<dbReference type="PROSITE" id="PS51257">
    <property type="entry name" value="PROKAR_LIPOPROTEIN"/>
    <property type="match status" value="1"/>
</dbReference>
<evidence type="ECO:0000256" key="5">
    <source>
        <dbReference type="ARBA" id="ARBA00023143"/>
    </source>
</evidence>
<protein>
    <recommendedName>
        <fullName evidence="7">Flagellar L-ring protein</fullName>
    </recommendedName>
    <alternativeName>
        <fullName evidence="7">Basal body L-ring protein</fullName>
    </alternativeName>
</protein>